<evidence type="ECO:0000313" key="4">
    <source>
        <dbReference type="Proteomes" id="UP000037800"/>
    </source>
</evidence>
<gene>
    <name evidence="3" type="ORF">HPU229334_07950</name>
    <name evidence="2" type="ORF">HPU229336_00165</name>
</gene>
<organism evidence="3 5">
    <name type="scientific">Helicobacter pullorum</name>
    <dbReference type="NCBI Taxonomy" id="35818"/>
    <lineage>
        <taxon>Bacteria</taxon>
        <taxon>Pseudomonadati</taxon>
        <taxon>Campylobacterota</taxon>
        <taxon>Epsilonproteobacteria</taxon>
        <taxon>Campylobacterales</taxon>
        <taxon>Helicobacteraceae</taxon>
        <taxon>Helicobacter</taxon>
    </lineage>
</organism>
<keyword evidence="1" id="KW-0812">Transmembrane</keyword>
<keyword evidence="1" id="KW-1133">Transmembrane helix</keyword>
<dbReference type="EMBL" id="JNOC01000004">
    <property type="protein sequence ID" value="KPH56548.1"/>
    <property type="molecule type" value="Genomic_DNA"/>
</dbReference>
<dbReference type="RefSeq" id="WP_005020463.1">
    <property type="nucleotide sequence ID" value="NZ_CABKNZ010000044.1"/>
</dbReference>
<dbReference type="STRING" id="35818.HPU229336_00165"/>
<sequence length="97" mass="11169">MNALKLLLLASLSIVFPILLGFTQMMIILLLQAILEHYRLEVISYFVPLCIGVIYLICVWLFLKWIFNMRNAILAGLCPITAFIGAGFFALDMYYRF</sequence>
<keyword evidence="1" id="KW-0472">Membrane</keyword>
<dbReference type="AlphaFoldDB" id="A0A0N0LU02"/>
<evidence type="ECO:0000313" key="3">
    <source>
        <dbReference type="EMBL" id="KPH56548.1"/>
    </source>
</evidence>
<feature type="transmembrane region" description="Helical" evidence="1">
    <location>
        <begin position="43"/>
        <end position="67"/>
    </location>
</feature>
<dbReference type="EMBL" id="JNUR01000001">
    <property type="protein sequence ID" value="KPH51563.1"/>
    <property type="molecule type" value="Genomic_DNA"/>
</dbReference>
<protein>
    <submittedName>
        <fullName evidence="3">Uncharacterized protein</fullName>
    </submittedName>
</protein>
<dbReference type="Proteomes" id="UP000037997">
    <property type="component" value="Unassembled WGS sequence"/>
</dbReference>
<evidence type="ECO:0000313" key="5">
    <source>
        <dbReference type="Proteomes" id="UP000037997"/>
    </source>
</evidence>
<accession>A0A0N0LU02</accession>
<comment type="caution">
    <text evidence="3">The sequence shown here is derived from an EMBL/GenBank/DDBJ whole genome shotgun (WGS) entry which is preliminary data.</text>
</comment>
<dbReference type="Proteomes" id="UP000037800">
    <property type="component" value="Unassembled WGS sequence"/>
</dbReference>
<feature type="transmembrane region" description="Helical" evidence="1">
    <location>
        <begin position="73"/>
        <end position="95"/>
    </location>
</feature>
<name>A0A0N0LU02_9HELI</name>
<reference evidence="4 5" key="1">
    <citation type="submission" date="2014-06" db="EMBL/GenBank/DDBJ databases">
        <title>Helicobacter pullorum isolates in fresh chicken meat - phenotypic and genotypic features.</title>
        <authorList>
            <person name="Borges V."/>
            <person name="Santos A."/>
            <person name="Correia C.B."/>
            <person name="Saraiva M."/>
            <person name="Menard A."/>
            <person name="Vieira L."/>
            <person name="Sampaio D.A."/>
            <person name="Gomes J.P."/>
            <person name="Oleastro M."/>
        </authorList>
    </citation>
    <scope>NUCLEOTIDE SEQUENCE [LARGE SCALE GENOMIC DNA]</scope>
    <source>
        <strain evidence="3 5">229334/12</strain>
        <strain evidence="2 4">229336/12</strain>
    </source>
</reference>
<evidence type="ECO:0000313" key="2">
    <source>
        <dbReference type="EMBL" id="KPH51563.1"/>
    </source>
</evidence>
<proteinExistence type="predicted"/>
<evidence type="ECO:0000256" key="1">
    <source>
        <dbReference type="SAM" id="Phobius"/>
    </source>
</evidence>
<dbReference type="PATRIC" id="fig|35818.10.peg.65"/>
<feature type="transmembrane region" description="Helical" evidence="1">
    <location>
        <begin position="6"/>
        <end position="31"/>
    </location>
</feature>